<dbReference type="EMBL" id="CP119881">
    <property type="protein sequence ID" value="WFD36503.1"/>
    <property type="molecule type" value="Genomic_DNA"/>
</dbReference>
<dbReference type="Pfam" id="PF03650">
    <property type="entry name" value="MPC"/>
    <property type="match status" value="1"/>
</dbReference>
<feature type="transmembrane region" description="Helical" evidence="9">
    <location>
        <begin position="34"/>
        <end position="55"/>
    </location>
</feature>
<dbReference type="Proteomes" id="UP001219933">
    <property type="component" value="Chromosome 5"/>
</dbReference>
<dbReference type="GO" id="GO:0005743">
    <property type="term" value="C:mitochondrial inner membrane"/>
    <property type="evidence" value="ECO:0007669"/>
    <property type="project" value="UniProtKB-SubCell"/>
</dbReference>
<reference evidence="10" key="1">
    <citation type="submission" date="2023-03" db="EMBL/GenBank/DDBJ databases">
        <title>Mating type loci evolution in Malassezia.</title>
        <authorList>
            <person name="Coelho M.A."/>
        </authorList>
    </citation>
    <scope>NUCLEOTIDE SEQUENCE</scope>
    <source>
        <strain evidence="10">CBS 11721</strain>
    </source>
</reference>
<proteinExistence type="inferred from homology"/>
<evidence type="ECO:0000256" key="9">
    <source>
        <dbReference type="RuleBase" id="RU363100"/>
    </source>
</evidence>
<comment type="function">
    <text evidence="9">Mediates the uptake of pyruvate into mitochondria.</text>
</comment>
<keyword evidence="3 9" id="KW-0813">Transport</keyword>
<dbReference type="AlphaFoldDB" id="A0AAF0F1G5"/>
<evidence type="ECO:0000256" key="7">
    <source>
        <dbReference type="ARBA" id="ARBA00023128"/>
    </source>
</evidence>
<evidence type="ECO:0000256" key="5">
    <source>
        <dbReference type="ARBA" id="ARBA00022792"/>
    </source>
</evidence>
<comment type="similarity">
    <text evidence="2 9">Belongs to the mitochondrial pyruvate carrier (MPC) (TC 2.A.105) family.</text>
</comment>
<dbReference type="GO" id="GO:0006850">
    <property type="term" value="P:pyruvate import into mitochondria"/>
    <property type="evidence" value="ECO:0007669"/>
    <property type="project" value="InterPro"/>
</dbReference>
<keyword evidence="8 9" id="KW-0472">Membrane</keyword>
<dbReference type="InterPro" id="IPR005336">
    <property type="entry name" value="MPC"/>
</dbReference>
<keyword evidence="10" id="KW-0670">Pyruvate</keyword>
<name>A0AAF0F1G5_9BASI</name>
<evidence type="ECO:0000313" key="10">
    <source>
        <dbReference type="EMBL" id="WFD36503.1"/>
    </source>
</evidence>
<keyword evidence="4 9" id="KW-0812">Transmembrane</keyword>
<keyword evidence="7 9" id="KW-0496">Mitochondrion</keyword>
<comment type="caution">
    <text evidence="9">Lacks conserved residue(s) required for the propagation of feature annotation.</text>
</comment>
<evidence type="ECO:0000313" key="11">
    <source>
        <dbReference type="Proteomes" id="UP001219933"/>
    </source>
</evidence>
<gene>
    <name evidence="10" type="primary">MPC1</name>
    <name evidence="10" type="ORF">MCUN1_003384</name>
</gene>
<dbReference type="PANTHER" id="PTHR14154">
    <property type="entry name" value="UPF0041 BRAIN PROTEIN 44-RELATED"/>
    <property type="match status" value="1"/>
</dbReference>
<evidence type="ECO:0000256" key="6">
    <source>
        <dbReference type="ARBA" id="ARBA00022989"/>
    </source>
</evidence>
<accession>A0AAF0F1G5</accession>
<organism evidence="10 11">
    <name type="scientific">Malassezia cuniculi</name>
    <dbReference type="NCBI Taxonomy" id="948313"/>
    <lineage>
        <taxon>Eukaryota</taxon>
        <taxon>Fungi</taxon>
        <taxon>Dikarya</taxon>
        <taxon>Basidiomycota</taxon>
        <taxon>Ustilaginomycotina</taxon>
        <taxon>Malasseziomycetes</taxon>
        <taxon>Malasseziales</taxon>
        <taxon>Malasseziaceae</taxon>
        <taxon>Malassezia</taxon>
    </lineage>
</organism>
<evidence type="ECO:0000256" key="3">
    <source>
        <dbReference type="ARBA" id="ARBA00022448"/>
    </source>
</evidence>
<evidence type="ECO:0000256" key="2">
    <source>
        <dbReference type="ARBA" id="ARBA00006416"/>
    </source>
</evidence>
<evidence type="ECO:0000256" key="1">
    <source>
        <dbReference type="ARBA" id="ARBA00004448"/>
    </source>
</evidence>
<protein>
    <recommendedName>
        <fullName evidence="9">Mitochondrial pyruvate carrier</fullName>
    </recommendedName>
</protein>
<evidence type="ECO:0000256" key="8">
    <source>
        <dbReference type="ARBA" id="ARBA00023136"/>
    </source>
</evidence>
<keyword evidence="5 9" id="KW-0999">Mitochondrion inner membrane</keyword>
<sequence>MLLFSQSSTHFWGPVANWGLPIAALSDLRKDETMISATMTPTLCLYSLVFMRFAWRVQPRNLLLFACHFVNASAQGVQCARLANYHFRHGKDATATGDSKTSSAAALVTAAAEAPAAAVSK</sequence>
<keyword evidence="6 9" id="KW-1133">Transmembrane helix</keyword>
<comment type="subcellular location">
    <subcellularLocation>
        <location evidence="1 9">Mitochondrion inner membrane</location>
        <topology evidence="1 9">Multi-pass membrane protein</topology>
    </subcellularLocation>
</comment>
<keyword evidence="11" id="KW-1185">Reference proteome</keyword>
<evidence type="ECO:0000256" key="4">
    <source>
        <dbReference type="ARBA" id="ARBA00022692"/>
    </source>
</evidence>